<organism evidence="1">
    <name type="scientific">marine sediment metagenome</name>
    <dbReference type="NCBI Taxonomy" id="412755"/>
    <lineage>
        <taxon>unclassified sequences</taxon>
        <taxon>metagenomes</taxon>
        <taxon>ecological metagenomes</taxon>
    </lineage>
</organism>
<comment type="caution">
    <text evidence="1">The sequence shown here is derived from an EMBL/GenBank/DDBJ whole genome shotgun (WGS) entry which is preliminary data.</text>
</comment>
<sequence length="137" mass="16658">MIEQLKSKLKELADRKKELQPKLDEISTKRKEEIQVVNTKYDHLLYDLNYNVQKIVDEFYNDLIKSFVEIVSREFDAKRSQEIYEVTKEFKTYRKLIPEFEMFPKELIQKLHDVINGHPIEEIVYELEEIEKKYLKS</sequence>
<gene>
    <name evidence="1" type="ORF">LCGC14_1041320</name>
</gene>
<protein>
    <submittedName>
        <fullName evidence="1">Uncharacterized protein</fullName>
    </submittedName>
</protein>
<proteinExistence type="predicted"/>
<reference evidence="1" key="1">
    <citation type="journal article" date="2015" name="Nature">
        <title>Complex archaea that bridge the gap between prokaryotes and eukaryotes.</title>
        <authorList>
            <person name="Spang A."/>
            <person name="Saw J.H."/>
            <person name="Jorgensen S.L."/>
            <person name="Zaremba-Niedzwiedzka K."/>
            <person name="Martijn J."/>
            <person name="Lind A.E."/>
            <person name="van Eijk R."/>
            <person name="Schleper C."/>
            <person name="Guy L."/>
            <person name="Ettema T.J."/>
        </authorList>
    </citation>
    <scope>NUCLEOTIDE SEQUENCE</scope>
</reference>
<name>A0A0F9NDC6_9ZZZZ</name>
<evidence type="ECO:0000313" key="1">
    <source>
        <dbReference type="EMBL" id="KKN09967.1"/>
    </source>
</evidence>
<accession>A0A0F9NDC6</accession>
<dbReference type="AlphaFoldDB" id="A0A0F9NDC6"/>
<dbReference type="EMBL" id="LAZR01004288">
    <property type="protein sequence ID" value="KKN09967.1"/>
    <property type="molecule type" value="Genomic_DNA"/>
</dbReference>